<keyword evidence="3" id="KW-1185">Reference proteome</keyword>
<dbReference type="EMBL" id="AZIM01003181">
    <property type="protein sequence ID" value="ETE62555.1"/>
    <property type="molecule type" value="Genomic_DNA"/>
</dbReference>
<organism evidence="2 3">
    <name type="scientific">Ophiophagus hannah</name>
    <name type="common">King cobra</name>
    <name type="synonym">Naja hannah</name>
    <dbReference type="NCBI Taxonomy" id="8665"/>
    <lineage>
        <taxon>Eukaryota</taxon>
        <taxon>Metazoa</taxon>
        <taxon>Chordata</taxon>
        <taxon>Craniata</taxon>
        <taxon>Vertebrata</taxon>
        <taxon>Euteleostomi</taxon>
        <taxon>Lepidosauria</taxon>
        <taxon>Squamata</taxon>
        <taxon>Bifurcata</taxon>
        <taxon>Unidentata</taxon>
        <taxon>Episquamata</taxon>
        <taxon>Toxicofera</taxon>
        <taxon>Serpentes</taxon>
        <taxon>Colubroidea</taxon>
        <taxon>Elapidae</taxon>
        <taxon>Elapinae</taxon>
        <taxon>Ophiophagus</taxon>
    </lineage>
</organism>
<name>V8NKG9_OPHHA</name>
<accession>V8NKG9</accession>
<proteinExistence type="predicted"/>
<feature type="non-terminal residue" evidence="2">
    <location>
        <position position="1"/>
    </location>
</feature>
<protein>
    <recommendedName>
        <fullName evidence="4">Octapeptide-repeat protein T2</fullName>
    </recommendedName>
</protein>
<evidence type="ECO:0000256" key="1">
    <source>
        <dbReference type="SAM" id="MobiDB-lite"/>
    </source>
</evidence>
<feature type="region of interest" description="Disordered" evidence="1">
    <location>
        <begin position="201"/>
        <end position="277"/>
    </location>
</feature>
<comment type="caution">
    <text evidence="2">The sequence shown here is derived from an EMBL/GenBank/DDBJ whole genome shotgun (WGS) entry which is preliminary data.</text>
</comment>
<evidence type="ECO:0000313" key="3">
    <source>
        <dbReference type="Proteomes" id="UP000018936"/>
    </source>
</evidence>
<dbReference type="AlphaFoldDB" id="V8NKG9"/>
<evidence type="ECO:0000313" key="2">
    <source>
        <dbReference type="EMBL" id="ETE62555.1"/>
    </source>
</evidence>
<sequence length="277" mass="31591">METHQGEIQPRTKEEFPDKVVDAPSLEVYGDCHHLSEMVSGFLPEQEVGLDDLHFWGLFKASTSLASSSGSLVKGNWPFQRHQHAQFKQVLNWKSVQHLEWSAKVHLNRLGRNLNWLLMRFSAWLKCHPINSTHRLFQGGFIETSPCSGDGSHSGRWMSRVAVRENCLERRALLGIVPTLGHESEEVGNPGSAMTVMGRLVKRTSNQDNKRRHFLTEGRKEDGWEGREGGRKEDGWEGRKEDRKEGKKEGRKEDGREGRKMGGKEGRKEGKKEGRKE</sequence>
<dbReference type="Proteomes" id="UP000018936">
    <property type="component" value="Unassembled WGS sequence"/>
</dbReference>
<reference evidence="2 3" key="1">
    <citation type="journal article" date="2013" name="Proc. Natl. Acad. Sci. U.S.A.">
        <title>The king cobra genome reveals dynamic gene evolution and adaptation in the snake venom system.</title>
        <authorList>
            <person name="Vonk F.J."/>
            <person name="Casewell N.R."/>
            <person name="Henkel C.V."/>
            <person name="Heimberg A.M."/>
            <person name="Jansen H.J."/>
            <person name="McCleary R.J."/>
            <person name="Kerkkamp H.M."/>
            <person name="Vos R.A."/>
            <person name="Guerreiro I."/>
            <person name="Calvete J.J."/>
            <person name="Wuster W."/>
            <person name="Woods A.E."/>
            <person name="Logan J.M."/>
            <person name="Harrison R.A."/>
            <person name="Castoe T.A."/>
            <person name="de Koning A.P."/>
            <person name="Pollock D.D."/>
            <person name="Yandell M."/>
            <person name="Calderon D."/>
            <person name="Renjifo C."/>
            <person name="Currier R.B."/>
            <person name="Salgado D."/>
            <person name="Pla D."/>
            <person name="Sanz L."/>
            <person name="Hyder A.S."/>
            <person name="Ribeiro J.M."/>
            <person name="Arntzen J.W."/>
            <person name="van den Thillart G.E."/>
            <person name="Boetzer M."/>
            <person name="Pirovano W."/>
            <person name="Dirks R.P."/>
            <person name="Spaink H.P."/>
            <person name="Duboule D."/>
            <person name="McGlinn E."/>
            <person name="Kini R.M."/>
            <person name="Richardson M.K."/>
        </authorList>
    </citation>
    <scope>NUCLEOTIDE SEQUENCE</scope>
    <source>
        <tissue evidence="2">Blood</tissue>
    </source>
</reference>
<gene>
    <name evidence="2" type="ORF">L345_11683</name>
</gene>
<evidence type="ECO:0008006" key="4">
    <source>
        <dbReference type="Google" id="ProtNLM"/>
    </source>
</evidence>
<feature type="compositionally biased region" description="Basic and acidic residues" evidence="1">
    <location>
        <begin position="214"/>
        <end position="277"/>
    </location>
</feature>